<gene>
    <name evidence="2" type="ORF">CO674_07180</name>
</gene>
<name>A0ABX4JWI2_9HYPH</name>
<sequence length="286" mass="32371">MINKDSKFPGKHHSDKGKWIGPWMPQWRDSGDSGPFTTLEKLYGEIQSAPERIRAKRAELEKTGKYTAAGIKDMLKQTALSETVPDIRRAAAQQVSKFRREIDKRRAAFKPFDHDPNDLVGEMRRQEVRAWLRTMTPDERTEAVRRASDPFIVEAAISVPVELTGLLPSTRDHLSQLLVEQRYGDEIAGLNELDEAVKTVERAVDGARDDVREIIGMLRHDFDAEFKPIEQQIDQQVELDAKRASFTPPPVDLNAIAETIKSLKFNERNLLLDMALDLQTTAAKAA</sequence>
<evidence type="ECO:0008006" key="4">
    <source>
        <dbReference type="Google" id="ProtNLM"/>
    </source>
</evidence>
<dbReference type="EMBL" id="NWSY01000004">
    <property type="protein sequence ID" value="PDT24459.1"/>
    <property type="molecule type" value="Genomic_DNA"/>
</dbReference>
<accession>A0ABX4JWI2</accession>
<keyword evidence="3" id="KW-1185">Reference proteome</keyword>
<dbReference type="Proteomes" id="UP000219914">
    <property type="component" value="Unassembled WGS sequence"/>
</dbReference>
<feature type="region of interest" description="Disordered" evidence="1">
    <location>
        <begin position="1"/>
        <end position="34"/>
    </location>
</feature>
<proteinExistence type="predicted"/>
<evidence type="ECO:0000313" key="3">
    <source>
        <dbReference type="Proteomes" id="UP000219914"/>
    </source>
</evidence>
<protein>
    <recommendedName>
        <fullName evidence="4">DUF3102 domain-containing protein</fullName>
    </recommendedName>
</protein>
<evidence type="ECO:0000313" key="2">
    <source>
        <dbReference type="EMBL" id="PDT24459.1"/>
    </source>
</evidence>
<reference evidence="2 3" key="1">
    <citation type="submission" date="2017-09" db="EMBL/GenBank/DDBJ databases">
        <title>Comparative genomics of rhizobia isolated from Phaseolus vulgaris in China.</title>
        <authorList>
            <person name="Tong W."/>
        </authorList>
    </citation>
    <scope>NUCLEOTIDE SEQUENCE [LARGE SCALE GENOMIC DNA]</scope>
    <source>
        <strain evidence="2 3">FH14</strain>
    </source>
</reference>
<comment type="caution">
    <text evidence="2">The sequence shown here is derived from an EMBL/GenBank/DDBJ whole genome shotgun (WGS) entry which is preliminary data.</text>
</comment>
<dbReference type="RefSeq" id="WP_097533356.1">
    <property type="nucleotide sequence ID" value="NZ_LODW01000082.1"/>
</dbReference>
<organism evidence="2 3">
    <name type="scientific">Rhizobium hidalgonense</name>
    <dbReference type="NCBI Taxonomy" id="1538159"/>
    <lineage>
        <taxon>Bacteria</taxon>
        <taxon>Pseudomonadati</taxon>
        <taxon>Pseudomonadota</taxon>
        <taxon>Alphaproteobacteria</taxon>
        <taxon>Hyphomicrobiales</taxon>
        <taxon>Rhizobiaceae</taxon>
        <taxon>Rhizobium/Agrobacterium group</taxon>
        <taxon>Rhizobium</taxon>
    </lineage>
</organism>
<evidence type="ECO:0000256" key="1">
    <source>
        <dbReference type="SAM" id="MobiDB-lite"/>
    </source>
</evidence>